<dbReference type="InterPro" id="IPR010729">
    <property type="entry name" value="Ribosomal_uL29_mit"/>
</dbReference>
<feature type="compositionally biased region" description="Basic and acidic residues" evidence="8">
    <location>
        <begin position="231"/>
        <end position="242"/>
    </location>
</feature>
<keyword evidence="10" id="KW-1185">Reference proteome</keyword>
<feature type="region of interest" description="Disordered" evidence="8">
    <location>
        <begin position="212"/>
        <end position="249"/>
    </location>
</feature>
<evidence type="ECO:0000256" key="8">
    <source>
        <dbReference type="SAM" id="MobiDB-lite"/>
    </source>
</evidence>
<comment type="caution">
    <text evidence="9">The sequence shown here is derived from an EMBL/GenBank/DDBJ whole genome shotgun (WGS) entry which is preliminary data.</text>
</comment>
<gene>
    <name evidence="9" type="ORF">N7G274_006881</name>
</gene>
<evidence type="ECO:0000256" key="3">
    <source>
        <dbReference type="ARBA" id="ARBA00022980"/>
    </source>
</evidence>
<protein>
    <recommendedName>
        <fullName evidence="6">Large ribosomal subunit protein uL29m</fullName>
    </recommendedName>
    <alternativeName>
        <fullName evidence="7">54S ribosomal protein L4, mitochondrial</fullName>
    </alternativeName>
</protein>
<dbReference type="InterPro" id="IPR038340">
    <property type="entry name" value="MRP-L47_sf"/>
</dbReference>
<evidence type="ECO:0000256" key="7">
    <source>
        <dbReference type="ARBA" id="ARBA00035399"/>
    </source>
</evidence>
<keyword evidence="3" id="KW-0689">Ribosomal protein</keyword>
<comment type="similarity">
    <text evidence="2">Belongs to the universal ribosomal protein uL29 family.</text>
</comment>
<evidence type="ECO:0000313" key="9">
    <source>
        <dbReference type="EMBL" id="KAL2040438.1"/>
    </source>
</evidence>
<feature type="compositionally biased region" description="Basic and acidic residues" evidence="8">
    <location>
        <begin position="212"/>
        <end position="221"/>
    </location>
</feature>
<sequence>MASSLGLRSLYSLLRTRELPPDFLAPALASTPAPKNQQHGFSTTAAVNARRKVRIPVRQRKDNNRHRGESALRRTGPKYLLAMMKEPLPKPVLDPARRSKVQVDPKHGLWGFFNSEKQPLSTPVEDYAHGRAWKVGELSQKSWEDLHSLWWICCKERNRLATEAHERKRLGLEAGDFESHKRDMVVRKTQKAIKQALTERWYSWEEAWKVAESDPEVDLRAEPGTPAYKPNIHEDAQDEEPRQAASAAG</sequence>
<dbReference type="Proteomes" id="UP001590950">
    <property type="component" value="Unassembled WGS sequence"/>
</dbReference>
<evidence type="ECO:0000256" key="1">
    <source>
        <dbReference type="ARBA" id="ARBA00004173"/>
    </source>
</evidence>
<evidence type="ECO:0000313" key="10">
    <source>
        <dbReference type="Proteomes" id="UP001590950"/>
    </source>
</evidence>
<evidence type="ECO:0000256" key="6">
    <source>
        <dbReference type="ARBA" id="ARBA00035289"/>
    </source>
</evidence>
<proteinExistence type="inferred from homology"/>
<organism evidence="9 10">
    <name type="scientific">Stereocaulon virgatum</name>
    <dbReference type="NCBI Taxonomy" id="373712"/>
    <lineage>
        <taxon>Eukaryota</taxon>
        <taxon>Fungi</taxon>
        <taxon>Dikarya</taxon>
        <taxon>Ascomycota</taxon>
        <taxon>Pezizomycotina</taxon>
        <taxon>Lecanoromycetes</taxon>
        <taxon>OSLEUM clade</taxon>
        <taxon>Lecanoromycetidae</taxon>
        <taxon>Lecanorales</taxon>
        <taxon>Lecanorineae</taxon>
        <taxon>Stereocaulaceae</taxon>
        <taxon>Stereocaulon</taxon>
    </lineage>
</organism>
<accession>A0ABR4A431</accession>
<evidence type="ECO:0000256" key="4">
    <source>
        <dbReference type="ARBA" id="ARBA00023128"/>
    </source>
</evidence>
<keyword evidence="4" id="KW-0496">Mitochondrion</keyword>
<dbReference type="Gene3D" id="6.10.330.20">
    <property type="match status" value="1"/>
</dbReference>
<evidence type="ECO:0000256" key="2">
    <source>
        <dbReference type="ARBA" id="ARBA00009254"/>
    </source>
</evidence>
<dbReference type="Pfam" id="PF06984">
    <property type="entry name" value="MRP-L47"/>
    <property type="match status" value="1"/>
</dbReference>
<dbReference type="EMBL" id="JBEFKJ010000021">
    <property type="protein sequence ID" value="KAL2040438.1"/>
    <property type="molecule type" value="Genomic_DNA"/>
</dbReference>
<comment type="subcellular location">
    <subcellularLocation>
        <location evidence="1">Mitochondrion</location>
    </subcellularLocation>
</comment>
<reference evidence="9 10" key="1">
    <citation type="submission" date="2024-09" db="EMBL/GenBank/DDBJ databases">
        <title>Rethinking Asexuality: The Enigmatic Case of Functional Sexual Genes in Lepraria (Stereocaulaceae).</title>
        <authorList>
            <person name="Doellman M."/>
            <person name="Sun Y."/>
            <person name="Barcenas-Pena A."/>
            <person name="Lumbsch H.T."/>
            <person name="Grewe F."/>
        </authorList>
    </citation>
    <scope>NUCLEOTIDE SEQUENCE [LARGE SCALE GENOMIC DNA]</scope>
    <source>
        <strain evidence="9 10">Mercado 3170</strain>
    </source>
</reference>
<dbReference type="PANTHER" id="PTHR21183">
    <property type="entry name" value="RIBOSOMAL PROTEIN L47, MITOCHONDRIAL-RELATED"/>
    <property type="match status" value="1"/>
</dbReference>
<evidence type="ECO:0000256" key="5">
    <source>
        <dbReference type="ARBA" id="ARBA00023274"/>
    </source>
</evidence>
<name>A0ABR4A431_9LECA</name>
<keyword evidence="5" id="KW-0687">Ribonucleoprotein</keyword>
<dbReference type="PANTHER" id="PTHR21183:SF18">
    <property type="entry name" value="LARGE RIBOSOMAL SUBUNIT PROTEIN UL29M"/>
    <property type="match status" value="1"/>
</dbReference>